<dbReference type="GO" id="GO:0009401">
    <property type="term" value="P:phosphoenolpyruvate-dependent sugar phosphotransferase system"/>
    <property type="evidence" value="ECO:0007669"/>
    <property type="project" value="InterPro"/>
</dbReference>
<reference evidence="1 2" key="1">
    <citation type="submission" date="2019-03" db="EMBL/GenBank/DDBJ databases">
        <title>Genomics of glacier-inhabiting Cryobacterium strains.</title>
        <authorList>
            <person name="Liu Q."/>
            <person name="Xin Y.-H."/>
        </authorList>
    </citation>
    <scope>NUCLEOTIDE SEQUENCE [LARGE SCALE GENOMIC DNA]</scope>
    <source>
        <strain evidence="2">TMT1-22</strain>
    </source>
</reference>
<proteinExistence type="predicted"/>
<gene>
    <name evidence="1" type="ORF">E3O49_07980</name>
</gene>
<organism evidence="1 2">
    <name type="scientific">Cryobacterium shii</name>
    <dbReference type="NCBI Taxonomy" id="1259235"/>
    <lineage>
        <taxon>Bacteria</taxon>
        <taxon>Bacillati</taxon>
        <taxon>Actinomycetota</taxon>
        <taxon>Actinomycetes</taxon>
        <taxon>Micrococcales</taxon>
        <taxon>Microbacteriaceae</taxon>
        <taxon>Cryobacterium</taxon>
    </lineage>
</organism>
<protein>
    <submittedName>
        <fullName evidence="1">Uncharacterized protein</fullName>
    </submittedName>
</protein>
<dbReference type="InterPro" id="IPR036618">
    <property type="entry name" value="PtsI_HPr-bd_sf"/>
</dbReference>
<dbReference type="RefSeq" id="WP_134365037.1">
    <property type="nucleotide sequence ID" value="NZ_SOFY01000040.1"/>
</dbReference>
<dbReference type="Proteomes" id="UP000297403">
    <property type="component" value="Unassembled WGS sequence"/>
</dbReference>
<comment type="caution">
    <text evidence="1">The sequence shown here is derived from an EMBL/GenBank/DDBJ whole genome shotgun (WGS) entry which is preliminary data.</text>
</comment>
<keyword evidence="2" id="KW-1185">Reference proteome</keyword>
<name>A0AAQ2C6F5_9MICO</name>
<dbReference type="SUPFAM" id="SSF47831">
    <property type="entry name" value="Enzyme I of the PEP:sugar phosphotransferase system HPr-binding (sub)domain"/>
    <property type="match status" value="1"/>
</dbReference>
<evidence type="ECO:0000313" key="2">
    <source>
        <dbReference type="Proteomes" id="UP000297403"/>
    </source>
</evidence>
<accession>A0AAQ2C6F5</accession>
<sequence length="60" mass="6520">MKTDDVNQDSTADGLADELVGQLAAIDDQPLEERAAAYVQVHDRLRDHLEGGDVPRSTNS</sequence>
<dbReference type="AlphaFoldDB" id="A0AAQ2C6F5"/>
<evidence type="ECO:0000313" key="1">
    <source>
        <dbReference type="EMBL" id="TFC47493.1"/>
    </source>
</evidence>
<dbReference type="EMBL" id="SOFY01000040">
    <property type="protein sequence ID" value="TFC47493.1"/>
    <property type="molecule type" value="Genomic_DNA"/>
</dbReference>